<dbReference type="Gene3D" id="3.40.462.20">
    <property type="match status" value="1"/>
</dbReference>
<gene>
    <name evidence="7" type="ORF">F5878DRAFT_192270</name>
</gene>
<dbReference type="InterPro" id="IPR006094">
    <property type="entry name" value="Oxid_FAD_bind_N"/>
</dbReference>
<dbReference type="PANTHER" id="PTHR42973:SF39">
    <property type="entry name" value="FAD-BINDING PCMH-TYPE DOMAIN-CONTAINING PROTEIN"/>
    <property type="match status" value="1"/>
</dbReference>
<evidence type="ECO:0000256" key="5">
    <source>
        <dbReference type="ARBA" id="ARBA00023002"/>
    </source>
</evidence>
<evidence type="ECO:0000259" key="6">
    <source>
        <dbReference type="PROSITE" id="PS51387"/>
    </source>
</evidence>
<evidence type="ECO:0000313" key="7">
    <source>
        <dbReference type="EMBL" id="KAJ3837954.1"/>
    </source>
</evidence>
<comment type="caution">
    <text evidence="7">The sequence shown here is derived from an EMBL/GenBank/DDBJ whole genome shotgun (WGS) entry which is preliminary data.</text>
</comment>
<dbReference type="Pfam" id="PF01565">
    <property type="entry name" value="FAD_binding_4"/>
    <property type="match status" value="1"/>
</dbReference>
<proteinExistence type="inferred from homology"/>
<evidence type="ECO:0000256" key="1">
    <source>
        <dbReference type="ARBA" id="ARBA00001974"/>
    </source>
</evidence>
<dbReference type="GO" id="GO:0016491">
    <property type="term" value="F:oxidoreductase activity"/>
    <property type="evidence" value="ECO:0007669"/>
    <property type="project" value="UniProtKB-KW"/>
</dbReference>
<feature type="domain" description="FAD-binding PCMH-type" evidence="6">
    <location>
        <begin position="95"/>
        <end position="272"/>
    </location>
</feature>
<evidence type="ECO:0000256" key="2">
    <source>
        <dbReference type="ARBA" id="ARBA00005466"/>
    </source>
</evidence>
<protein>
    <recommendedName>
        <fullName evidence="6">FAD-binding PCMH-type domain-containing protein</fullName>
    </recommendedName>
</protein>
<dbReference type="Gene3D" id="3.30.465.10">
    <property type="match status" value="1"/>
</dbReference>
<dbReference type="PROSITE" id="PS51387">
    <property type="entry name" value="FAD_PCMH"/>
    <property type="match status" value="1"/>
</dbReference>
<accession>A0AA38P7X2</accession>
<dbReference type="GO" id="GO:0071949">
    <property type="term" value="F:FAD binding"/>
    <property type="evidence" value="ECO:0007669"/>
    <property type="project" value="InterPro"/>
</dbReference>
<reference evidence="7" key="1">
    <citation type="submission" date="2022-08" db="EMBL/GenBank/DDBJ databases">
        <authorList>
            <consortium name="DOE Joint Genome Institute"/>
            <person name="Min B."/>
            <person name="Riley R."/>
            <person name="Sierra-Patev S."/>
            <person name="Naranjo-Ortiz M."/>
            <person name="Looney B."/>
            <person name="Konkel Z."/>
            <person name="Slot J.C."/>
            <person name="Sakamoto Y."/>
            <person name="Steenwyk J.L."/>
            <person name="Rokas A."/>
            <person name="Carro J."/>
            <person name="Camarero S."/>
            <person name="Ferreira P."/>
            <person name="Molpeceres G."/>
            <person name="Ruiz-Duenas F.J."/>
            <person name="Serrano A."/>
            <person name="Henrissat B."/>
            <person name="Drula E."/>
            <person name="Hughes K.W."/>
            <person name="Mata J.L."/>
            <person name="Ishikawa N.K."/>
            <person name="Vargas-Isla R."/>
            <person name="Ushijima S."/>
            <person name="Smith C.A."/>
            <person name="Ahrendt S."/>
            <person name="Andreopoulos W."/>
            <person name="He G."/>
            <person name="Labutti K."/>
            <person name="Lipzen A."/>
            <person name="Ng V."/>
            <person name="Sandor L."/>
            <person name="Barry K."/>
            <person name="Martinez A.T."/>
            <person name="Xiao Y."/>
            <person name="Gibbons J.G."/>
            <person name="Terashima K."/>
            <person name="Hibbett D.S."/>
            <person name="Grigoriev I.V."/>
        </authorList>
    </citation>
    <scope>NUCLEOTIDE SEQUENCE</scope>
    <source>
        <strain evidence="7">TFB9207</strain>
    </source>
</reference>
<dbReference type="Pfam" id="PF08031">
    <property type="entry name" value="BBE"/>
    <property type="match status" value="1"/>
</dbReference>
<comment type="similarity">
    <text evidence="2">Belongs to the oxygen-dependent FAD-linked oxidoreductase family.</text>
</comment>
<dbReference type="InterPro" id="IPR012951">
    <property type="entry name" value="BBE"/>
</dbReference>
<dbReference type="Proteomes" id="UP001163846">
    <property type="component" value="Unassembled WGS sequence"/>
</dbReference>
<keyword evidence="8" id="KW-1185">Reference proteome</keyword>
<organism evidence="7 8">
    <name type="scientific">Lentinula raphanica</name>
    <dbReference type="NCBI Taxonomy" id="153919"/>
    <lineage>
        <taxon>Eukaryota</taxon>
        <taxon>Fungi</taxon>
        <taxon>Dikarya</taxon>
        <taxon>Basidiomycota</taxon>
        <taxon>Agaricomycotina</taxon>
        <taxon>Agaricomycetes</taxon>
        <taxon>Agaricomycetidae</taxon>
        <taxon>Agaricales</taxon>
        <taxon>Marasmiineae</taxon>
        <taxon>Omphalotaceae</taxon>
        <taxon>Lentinula</taxon>
    </lineage>
</organism>
<evidence type="ECO:0000256" key="4">
    <source>
        <dbReference type="ARBA" id="ARBA00022827"/>
    </source>
</evidence>
<dbReference type="PANTHER" id="PTHR42973">
    <property type="entry name" value="BINDING OXIDOREDUCTASE, PUTATIVE (AFU_ORTHOLOGUE AFUA_1G17690)-RELATED"/>
    <property type="match status" value="1"/>
</dbReference>
<dbReference type="SUPFAM" id="SSF56176">
    <property type="entry name" value="FAD-binding/transporter-associated domain-like"/>
    <property type="match status" value="1"/>
</dbReference>
<keyword evidence="4" id="KW-0274">FAD</keyword>
<comment type="cofactor">
    <cofactor evidence="1">
        <name>FAD</name>
        <dbReference type="ChEBI" id="CHEBI:57692"/>
    </cofactor>
</comment>
<evidence type="ECO:0000256" key="3">
    <source>
        <dbReference type="ARBA" id="ARBA00022630"/>
    </source>
</evidence>
<dbReference type="InterPro" id="IPR016169">
    <property type="entry name" value="FAD-bd_PCMH_sub2"/>
</dbReference>
<sequence length="632" mass="70555">MSDGTHMYFNTLRTDLPDIVLPTDPEYKEIAKAHLAFKAQQVKLEQSANEAKSAAPITDADTLELRSIFESDDQLLLPETDPYEVAVFVGNLNYVRKAPSAVCVPSTIQQVQLAVKWALSKNVHLTVKNGGHSYAGYCLNKGGLMLDMCRFKKVSINDAGTEVTIQGGCIWNDVYDSLKGRNLSNIIVGGQCPTVGVSGFTLGGGLSPFTRSYGLGIDNVLEMTVVTADGELLTLTRNETDTERRDLFWALCGGGGGNFAILLEFKSKVHSLRDPYAKVVCGPLSWDLSAPETRSQFEAAMKVFNDTVWPNELTVDAIWRYVGGKLMGEMTTIYNGNMKQCLEVIAPLLQFNPVNKLAEMGWHDWVVIEQGFDVKSPVYHTHASFIFGQGGITPEVTKAIITLVEDSTKLLNGRGKSHVLWDMAGGVDKDVSRDATPYYWRDGVYIANFKLQWMHPTMRPDMLKFMKRVRDTLNPYSLRGNASYVNYIDGAREDWQYAYYGENYSRLQQIKERWDPTNFFHFEQSIELPGFRKIPAPIYSNAPPKSLPPVFDTITHTSPVVFESDTTDIEPVVEVPDKESAAPEVTLLDQIAAIWDAFELPDPEKLWNLEDSEPSLEKVLMVLGGERVQATL</sequence>
<dbReference type="EMBL" id="MU806212">
    <property type="protein sequence ID" value="KAJ3837954.1"/>
    <property type="molecule type" value="Genomic_DNA"/>
</dbReference>
<keyword evidence="5" id="KW-0560">Oxidoreductase</keyword>
<dbReference type="AlphaFoldDB" id="A0AA38P7X2"/>
<dbReference type="InterPro" id="IPR050416">
    <property type="entry name" value="FAD-linked_Oxidoreductase"/>
</dbReference>
<evidence type="ECO:0000313" key="8">
    <source>
        <dbReference type="Proteomes" id="UP001163846"/>
    </source>
</evidence>
<dbReference type="InterPro" id="IPR036318">
    <property type="entry name" value="FAD-bd_PCMH-like_sf"/>
</dbReference>
<dbReference type="InterPro" id="IPR016166">
    <property type="entry name" value="FAD-bd_PCMH"/>
</dbReference>
<name>A0AA38P7X2_9AGAR</name>
<keyword evidence="3" id="KW-0285">Flavoprotein</keyword>